<evidence type="ECO:0000256" key="6">
    <source>
        <dbReference type="PROSITE-ProRule" id="PRU00169"/>
    </source>
</evidence>
<gene>
    <name evidence="10" type="ORF">GCM10009096_02840</name>
</gene>
<keyword evidence="4 7" id="KW-0238">DNA-binding</keyword>
<dbReference type="RefSeq" id="WP_229954165.1">
    <property type="nucleotide sequence ID" value="NZ_BAAAEM010000002.1"/>
</dbReference>
<organism evidence="10 11">
    <name type="scientific">Parasphingorhabdus litoris</name>
    <dbReference type="NCBI Taxonomy" id="394733"/>
    <lineage>
        <taxon>Bacteria</taxon>
        <taxon>Pseudomonadati</taxon>
        <taxon>Pseudomonadota</taxon>
        <taxon>Alphaproteobacteria</taxon>
        <taxon>Sphingomonadales</taxon>
        <taxon>Sphingomonadaceae</taxon>
        <taxon>Parasphingorhabdus</taxon>
    </lineage>
</organism>
<keyword evidence="1 6" id="KW-0597">Phosphoprotein</keyword>
<dbReference type="InterPro" id="IPR001867">
    <property type="entry name" value="OmpR/PhoB-type_DNA-bd"/>
</dbReference>
<dbReference type="InterPro" id="IPR016032">
    <property type="entry name" value="Sig_transdc_resp-reg_C-effctor"/>
</dbReference>
<dbReference type="SMART" id="SM00448">
    <property type="entry name" value="REC"/>
    <property type="match status" value="1"/>
</dbReference>
<dbReference type="SUPFAM" id="SSF46894">
    <property type="entry name" value="C-terminal effector domain of the bipartite response regulators"/>
    <property type="match status" value="1"/>
</dbReference>
<evidence type="ECO:0000259" key="8">
    <source>
        <dbReference type="PROSITE" id="PS50110"/>
    </source>
</evidence>
<dbReference type="Gene3D" id="6.10.250.690">
    <property type="match status" value="1"/>
</dbReference>
<protein>
    <submittedName>
        <fullName evidence="10">Response regulator transcription factor</fullName>
    </submittedName>
</protein>
<evidence type="ECO:0000256" key="1">
    <source>
        <dbReference type="ARBA" id="ARBA00022553"/>
    </source>
</evidence>
<evidence type="ECO:0000313" key="11">
    <source>
        <dbReference type="Proteomes" id="UP001500713"/>
    </source>
</evidence>
<comment type="caution">
    <text evidence="10">The sequence shown here is derived from an EMBL/GenBank/DDBJ whole genome shotgun (WGS) entry which is preliminary data.</text>
</comment>
<dbReference type="SMART" id="SM00862">
    <property type="entry name" value="Trans_reg_C"/>
    <property type="match status" value="1"/>
</dbReference>
<keyword evidence="5" id="KW-0804">Transcription</keyword>
<dbReference type="PANTHER" id="PTHR48111">
    <property type="entry name" value="REGULATOR OF RPOS"/>
    <property type="match status" value="1"/>
</dbReference>
<evidence type="ECO:0000256" key="7">
    <source>
        <dbReference type="PROSITE-ProRule" id="PRU01091"/>
    </source>
</evidence>
<dbReference type="Pfam" id="PF00486">
    <property type="entry name" value="Trans_reg_C"/>
    <property type="match status" value="1"/>
</dbReference>
<feature type="modified residue" description="4-aspartylphosphate" evidence="6">
    <location>
        <position position="51"/>
    </location>
</feature>
<dbReference type="InterPro" id="IPR001789">
    <property type="entry name" value="Sig_transdc_resp-reg_receiver"/>
</dbReference>
<dbReference type="Pfam" id="PF00072">
    <property type="entry name" value="Response_reg"/>
    <property type="match status" value="1"/>
</dbReference>
<reference evidence="10 11" key="1">
    <citation type="journal article" date="2019" name="Int. J. Syst. Evol. Microbiol.">
        <title>The Global Catalogue of Microorganisms (GCM) 10K type strain sequencing project: providing services to taxonomists for standard genome sequencing and annotation.</title>
        <authorList>
            <consortium name="The Broad Institute Genomics Platform"/>
            <consortium name="The Broad Institute Genome Sequencing Center for Infectious Disease"/>
            <person name="Wu L."/>
            <person name="Ma J."/>
        </authorList>
    </citation>
    <scope>NUCLEOTIDE SEQUENCE [LARGE SCALE GENOMIC DNA]</scope>
    <source>
        <strain evidence="10 11">JCM 14162</strain>
    </source>
</reference>
<dbReference type="SUPFAM" id="SSF52172">
    <property type="entry name" value="CheY-like"/>
    <property type="match status" value="1"/>
</dbReference>
<keyword evidence="11" id="KW-1185">Reference proteome</keyword>
<dbReference type="InterPro" id="IPR036388">
    <property type="entry name" value="WH-like_DNA-bd_sf"/>
</dbReference>
<dbReference type="PROSITE" id="PS50110">
    <property type="entry name" value="RESPONSE_REGULATORY"/>
    <property type="match status" value="1"/>
</dbReference>
<evidence type="ECO:0000256" key="4">
    <source>
        <dbReference type="ARBA" id="ARBA00023125"/>
    </source>
</evidence>
<dbReference type="InterPro" id="IPR011006">
    <property type="entry name" value="CheY-like_superfamily"/>
</dbReference>
<feature type="domain" description="OmpR/PhoB-type" evidence="9">
    <location>
        <begin position="126"/>
        <end position="224"/>
    </location>
</feature>
<evidence type="ECO:0000259" key="9">
    <source>
        <dbReference type="PROSITE" id="PS51755"/>
    </source>
</evidence>
<dbReference type="Proteomes" id="UP001500713">
    <property type="component" value="Unassembled WGS sequence"/>
</dbReference>
<dbReference type="PROSITE" id="PS51755">
    <property type="entry name" value="OMPR_PHOB"/>
    <property type="match status" value="1"/>
</dbReference>
<keyword evidence="3" id="KW-0805">Transcription regulation</keyword>
<dbReference type="CDD" id="cd19935">
    <property type="entry name" value="REC_OmpR_CusR-like"/>
    <property type="match status" value="1"/>
</dbReference>
<evidence type="ECO:0000313" key="10">
    <source>
        <dbReference type="EMBL" id="GAA0465647.1"/>
    </source>
</evidence>
<dbReference type="PANTHER" id="PTHR48111:SF22">
    <property type="entry name" value="REGULATOR OF RPOS"/>
    <property type="match status" value="1"/>
</dbReference>
<evidence type="ECO:0000256" key="5">
    <source>
        <dbReference type="ARBA" id="ARBA00023163"/>
    </source>
</evidence>
<dbReference type="CDD" id="cd00383">
    <property type="entry name" value="trans_reg_C"/>
    <property type="match status" value="1"/>
</dbReference>
<dbReference type="Gene3D" id="1.10.10.10">
    <property type="entry name" value="Winged helix-like DNA-binding domain superfamily/Winged helix DNA-binding domain"/>
    <property type="match status" value="1"/>
</dbReference>
<proteinExistence type="predicted"/>
<feature type="domain" description="Response regulatory" evidence="8">
    <location>
        <begin position="2"/>
        <end position="116"/>
    </location>
</feature>
<feature type="DNA-binding region" description="OmpR/PhoB-type" evidence="7">
    <location>
        <begin position="126"/>
        <end position="224"/>
    </location>
</feature>
<evidence type="ECO:0000256" key="2">
    <source>
        <dbReference type="ARBA" id="ARBA00023012"/>
    </source>
</evidence>
<dbReference type="EMBL" id="BAAAEM010000002">
    <property type="protein sequence ID" value="GAA0465647.1"/>
    <property type="molecule type" value="Genomic_DNA"/>
</dbReference>
<dbReference type="Gene3D" id="3.40.50.2300">
    <property type="match status" value="1"/>
</dbReference>
<dbReference type="InterPro" id="IPR039420">
    <property type="entry name" value="WalR-like"/>
</dbReference>
<name>A0ABN1A228_9SPHN</name>
<accession>A0ABN1A228</accession>
<keyword evidence="2" id="KW-0902">Two-component regulatory system</keyword>
<sequence>MRILIVEDDLRVGDFISRGLKSEGYVVKLIDNGVAGYRDAQSNEYDVIILDLMLPDMSGTQICQALRSEGISTPIMMLTAMDSMNDKITGLRMGADDYMTKPFSFDELVARIEALGRRSIGYSEGNSVLEVDDLRFDLKSVRVWCCDKELTLTDKELAILELLMSKPGDLFSRERILSNVWGMDTDPLTNVVDVYIAKLRKKIDCNPKVPHIETVRGRGYRLSKRHD</sequence>
<evidence type="ECO:0000256" key="3">
    <source>
        <dbReference type="ARBA" id="ARBA00023015"/>
    </source>
</evidence>